<evidence type="ECO:0000256" key="1">
    <source>
        <dbReference type="ARBA" id="ARBA00022630"/>
    </source>
</evidence>
<dbReference type="RefSeq" id="WP_006462180.1">
    <property type="nucleotide sequence ID" value="NZ_AEEC02000005.1"/>
</dbReference>
<name>A0AAI9N4Y1_9BURK</name>
<dbReference type="AlphaFoldDB" id="A0AAI9N4Y1"/>
<dbReference type="Proteomes" id="UP000006772">
    <property type="component" value="Unassembled WGS sequence"/>
</dbReference>
<sequence length="161" mass="17876">MHNCLVVCYSRSGHTARIGKEFADLCGADLEFIDDVSSRSGPLGYLRSVYESLFHKEPRINTSGKDPGDYAVVVLGTPVWAGNMAAPMRSYLARHRMRFHRIALFCTMGGRGGDRTLEEMADLCGKAPMARIAITDAEIRRGSYRSKLQSLQSRALELEMS</sequence>
<dbReference type="InterPro" id="IPR008254">
    <property type="entry name" value="Flavodoxin/NO_synth"/>
</dbReference>
<evidence type="ECO:0000313" key="5">
    <source>
        <dbReference type="Proteomes" id="UP000006772"/>
    </source>
</evidence>
<protein>
    <submittedName>
        <fullName evidence="4">Flavodoxin protein</fullName>
    </submittedName>
</protein>
<accession>A0AAI9N4Y1</accession>
<evidence type="ECO:0000256" key="2">
    <source>
        <dbReference type="ARBA" id="ARBA00022643"/>
    </source>
</evidence>
<evidence type="ECO:0000259" key="3">
    <source>
        <dbReference type="Pfam" id="PF12682"/>
    </source>
</evidence>
<dbReference type="InterPro" id="IPR029039">
    <property type="entry name" value="Flavoprotein-like_sf"/>
</dbReference>
<gene>
    <name evidence="4" type="ORF">HFRIS_005128</name>
</gene>
<reference evidence="4 5" key="1">
    <citation type="journal article" date="2013" name="Front. Microbiol.">
        <title>The genome of the endophytic bacterium H. frisingense GSF30(T) identifies diverse strategies in the Herbaspirillum genus to interact with plants.</title>
        <authorList>
            <person name="Straub D."/>
            <person name="Rothballer M."/>
            <person name="Hartmann A."/>
            <person name="Ludewig U."/>
        </authorList>
    </citation>
    <scope>NUCLEOTIDE SEQUENCE [LARGE SCALE GENOMIC DNA]</scope>
    <source>
        <strain evidence="4 5">GSF30</strain>
    </source>
</reference>
<dbReference type="SUPFAM" id="SSF52218">
    <property type="entry name" value="Flavoproteins"/>
    <property type="match status" value="1"/>
</dbReference>
<comment type="caution">
    <text evidence="4">The sequence shown here is derived from an EMBL/GenBank/DDBJ whole genome shotgun (WGS) entry which is preliminary data.</text>
</comment>
<organism evidence="4 5">
    <name type="scientific">Herbaspirillum frisingense GSF30</name>
    <dbReference type="NCBI Taxonomy" id="864073"/>
    <lineage>
        <taxon>Bacteria</taxon>
        <taxon>Pseudomonadati</taxon>
        <taxon>Pseudomonadota</taxon>
        <taxon>Betaproteobacteria</taxon>
        <taxon>Burkholderiales</taxon>
        <taxon>Oxalobacteraceae</taxon>
        <taxon>Herbaspirillum</taxon>
    </lineage>
</organism>
<dbReference type="EMBL" id="AEEC02000005">
    <property type="protein sequence ID" value="EOA05814.1"/>
    <property type="molecule type" value="Genomic_DNA"/>
</dbReference>
<dbReference type="Gene3D" id="3.40.50.360">
    <property type="match status" value="1"/>
</dbReference>
<proteinExistence type="predicted"/>
<dbReference type="PANTHER" id="PTHR39201:SF1">
    <property type="entry name" value="FLAVODOXIN-LIKE DOMAIN-CONTAINING PROTEIN"/>
    <property type="match status" value="1"/>
</dbReference>
<dbReference type="Pfam" id="PF12682">
    <property type="entry name" value="Flavodoxin_4"/>
    <property type="match status" value="1"/>
</dbReference>
<keyword evidence="2" id="KW-0288">FMN</keyword>
<dbReference type="GO" id="GO:0010181">
    <property type="term" value="F:FMN binding"/>
    <property type="evidence" value="ECO:0007669"/>
    <property type="project" value="InterPro"/>
</dbReference>
<feature type="domain" description="Flavodoxin-like" evidence="3">
    <location>
        <begin position="4"/>
        <end position="127"/>
    </location>
</feature>
<keyword evidence="1" id="KW-0285">Flavoprotein</keyword>
<dbReference type="PANTHER" id="PTHR39201">
    <property type="entry name" value="EXPORTED PROTEIN-RELATED"/>
    <property type="match status" value="1"/>
</dbReference>
<evidence type="ECO:0000313" key="4">
    <source>
        <dbReference type="EMBL" id="EOA05814.1"/>
    </source>
</evidence>